<dbReference type="Proteomes" id="UP000297280">
    <property type="component" value="Unassembled WGS sequence"/>
</dbReference>
<feature type="region of interest" description="Disordered" evidence="1">
    <location>
        <begin position="1"/>
        <end position="23"/>
    </location>
</feature>
<name>A0A4Z1L282_9HELO</name>
<evidence type="ECO:0000313" key="3">
    <source>
        <dbReference type="Proteomes" id="UP000297280"/>
    </source>
</evidence>
<keyword evidence="3" id="KW-1185">Reference proteome</keyword>
<accession>A0A4Z1L282</accession>
<sequence length="119" mass="13795">MQRTNRPSRENPSDKPSPPMPIDIQIGLQRGSTAALEMTPERLQATKQGPSLSTTERIEELTKENGLLRLEIRYYQRMRNAMQELIDDTKFVTERLNGTVKRFTKVQREAENDWHSAHS</sequence>
<evidence type="ECO:0000256" key="1">
    <source>
        <dbReference type="SAM" id="MobiDB-lite"/>
    </source>
</evidence>
<gene>
    <name evidence="2" type="ORF">BPOR_0047g00180</name>
</gene>
<evidence type="ECO:0000313" key="2">
    <source>
        <dbReference type="EMBL" id="TGO90895.1"/>
    </source>
</evidence>
<reference evidence="2 3" key="1">
    <citation type="submission" date="2017-12" db="EMBL/GenBank/DDBJ databases">
        <title>Comparative genomics of Botrytis spp.</title>
        <authorList>
            <person name="Valero-Jimenez C.A."/>
            <person name="Tapia P."/>
            <person name="Veloso J."/>
            <person name="Silva-Moreno E."/>
            <person name="Staats M."/>
            <person name="Valdes J.H."/>
            <person name="Van Kan J.A.L."/>
        </authorList>
    </citation>
    <scope>NUCLEOTIDE SEQUENCE [LARGE SCALE GENOMIC DNA]</scope>
    <source>
        <strain evidence="2 3">MUCL3349</strain>
    </source>
</reference>
<dbReference type="OrthoDB" id="4958164at2759"/>
<dbReference type="AlphaFoldDB" id="A0A4Z1L282"/>
<comment type="caution">
    <text evidence="2">The sequence shown here is derived from an EMBL/GenBank/DDBJ whole genome shotgun (WGS) entry which is preliminary data.</text>
</comment>
<organism evidence="2 3">
    <name type="scientific">Botrytis porri</name>
    <dbReference type="NCBI Taxonomy" id="87229"/>
    <lineage>
        <taxon>Eukaryota</taxon>
        <taxon>Fungi</taxon>
        <taxon>Dikarya</taxon>
        <taxon>Ascomycota</taxon>
        <taxon>Pezizomycotina</taxon>
        <taxon>Leotiomycetes</taxon>
        <taxon>Helotiales</taxon>
        <taxon>Sclerotiniaceae</taxon>
        <taxon>Botrytis</taxon>
    </lineage>
</organism>
<proteinExistence type="predicted"/>
<dbReference type="EMBL" id="PQXO01000047">
    <property type="protein sequence ID" value="TGO90895.1"/>
    <property type="molecule type" value="Genomic_DNA"/>
</dbReference>
<protein>
    <submittedName>
        <fullName evidence="2">Uncharacterized protein</fullName>
    </submittedName>
</protein>